<organism evidence="2 3">
    <name type="scientific">Caenimonas aquaedulcis</name>
    <dbReference type="NCBI Taxonomy" id="2793270"/>
    <lineage>
        <taxon>Bacteria</taxon>
        <taxon>Pseudomonadati</taxon>
        <taxon>Pseudomonadota</taxon>
        <taxon>Betaproteobacteria</taxon>
        <taxon>Burkholderiales</taxon>
        <taxon>Comamonadaceae</taxon>
        <taxon>Caenimonas</taxon>
    </lineage>
</organism>
<dbReference type="GO" id="GO:0016787">
    <property type="term" value="F:hydrolase activity"/>
    <property type="evidence" value="ECO:0007669"/>
    <property type="project" value="UniProtKB-KW"/>
</dbReference>
<dbReference type="Proteomes" id="UP000651050">
    <property type="component" value="Unassembled WGS sequence"/>
</dbReference>
<dbReference type="GO" id="GO:0016020">
    <property type="term" value="C:membrane"/>
    <property type="evidence" value="ECO:0007669"/>
    <property type="project" value="TreeGrafter"/>
</dbReference>
<dbReference type="Gene3D" id="3.40.50.1820">
    <property type="entry name" value="alpha/beta hydrolase"/>
    <property type="match status" value="1"/>
</dbReference>
<dbReference type="AlphaFoldDB" id="A0A931H0R3"/>
<gene>
    <name evidence="2" type="ORF">I5803_00250</name>
</gene>
<dbReference type="SUPFAM" id="SSF53474">
    <property type="entry name" value="alpha/beta-Hydrolases"/>
    <property type="match status" value="1"/>
</dbReference>
<dbReference type="InterPro" id="IPR029058">
    <property type="entry name" value="AB_hydrolase_fold"/>
</dbReference>
<dbReference type="PANTHER" id="PTHR43798:SF33">
    <property type="entry name" value="HYDROLASE, PUTATIVE (AFU_ORTHOLOGUE AFUA_2G14860)-RELATED"/>
    <property type="match status" value="1"/>
</dbReference>
<dbReference type="Pfam" id="PF12697">
    <property type="entry name" value="Abhydrolase_6"/>
    <property type="match status" value="1"/>
</dbReference>
<sequence length="258" mass="28447">MALMQINGARLEVQRIAAPGGRPAAPLVFLHEGLGSVAMWRDWPAAVCAATGREGIVYSRRGYGGSDAVPDVRGAGRLAPDYMHREAFDVLPALLQELNLEAPVLLGHSDGGSIALLHASRHPVQACIVMAPHVIVEDVSVRSIQEARTAFETGELRERLKRYHPDVDGAFWQWNDIWLDPAFRAFDIRPDCRRITAPVLAIQGVNDPYGTLRQIDEIAPTQGPFRREVLANCGHSPHRDQPEETTRLVAEFLASLRS</sequence>
<evidence type="ECO:0000259" key="1">
    <source>
        <dbReference type="Pfam" id="PF12697"/>
    </source>
</evidence>
<accession>A0A931H0R3</accession>
<evidence type="ECO:0000313" key="2">
    <source>
        <dbReference type="EMBL" id="MBG9386439.1"/>
    </source>
</evidence>
<proteinExistence type="predicted"/>
<dbReference type="PANTHER" id="PTHR43798">
    <property type="entry name" value="MONOACYLGLYCEROL LIPASE"/>
    <property type="match status" value="1"/>
</dbReference>
<reference evidence="2" key="1">
    <citation type="submission" date="2020-11" db="EMBL/GenBank/DDBJ databases">
        <title>Bacterial whole genome sequence for Caenimonas sp. DR4.4.</title>
        <authorList>
            <person name="Le V."/>
            <person name="Ko S.-R."/>
            <person name="Ahn C.-Y."/>
            <person name="Oh H.-M."/>
        </authorList>
    </citation>
    <scope>NUCLEOTIDE SEQUENCE</scope>
    <source>
        <strain evidence="2">DR4.4</strain>
    </source>
</reference>
<dbReference type="InterPro" id="IPR000073">
    <property type="entry name" value="AB_hydrolase_1"/>
</dbReference>
<protein>
    <submittedName>
        <fullName evidence="2">Alpha/beta hydrolase</fullName>
    </submittedName>
</protein>
<comment type="caution">
    <text evidence="2">The sequence shown here is derived from an EMBL/GenBank/DDBJ whole genome shotgun (WGS) entry which is preliminary data.</text>
</comment>
<keyword evidence="3" id="KW-1185">Reference proteome</keyword>
<dbReference type="EMBL" id="JADWYS010000001">
    <property type="protein sequence ID" value="MBG9386439.1"/>
    <property type="molecule type" value="Genomic_DNA"/>
</dbReference>
<keyword evidence="2" id="KW-0378">Hydrolase</keyword>
<dbReference type="RefSeq" id="WP_196984427.1">
    <property type="nucleotide sequence ID" value="NZ_JADWYS010000001.1"/>
</dbReference>
<dbReference type="InterPro" id="IPR050266">
    <property type="entry name" value="AB_hydrolase_sf"/>
</dbReference>
<feature type="domain" description="AB hydrolase-1" evidence="1">
    <location>
        <begin position="27"/>
        <end position="245"/>
    </location>
</feature>
<name>A0A931H0R3_9BURK</name>
<evidence type="ECO:0000313" key="3">
    <source>
        <dbReference type="Proteomes" id="UP000651050"/>
    </source>
</evidence>